<dbReference type="InterPro" id="IPR006015">
    <property type="entry name" value="Universal_stress_UspA"/>
</dbReference>
<keyword evidence="4" id="KW-0614">Plasmid</keyword>
<dbReference type="KEGG" id="nbg:DV706_19445"/>
<dbReference type="Proteomes" id="UP000296822">
    <property type="component" value="Plasmid unnamed1"/>
</dbReference>
<dbReference type="EMBL" id="CP031306">
    <property type="protein sequence ID" value="QCC56664.1"/>
    <property type="molecule type" value="Genomic_DNA"/>
</dbReference>
<evidence type="ECO:0000313" key="4">
    <source>
        <dbReference type="EMBL" id="QCC56664.1"/>
    </source>
</evidence>
<comment type="similarity">
    <text evidence="1">Belongs to the universal stress protein A family.</text>
</comment>
<dbReference type="PRINTS" id="PR01438">
    <property type="entry name" value="UNVRSLSTRESS"/>
</dbReference>
<dbReference type="Proteomes" id="UP000296822">
    <property type="component" value="Chromosome"/>
</dbReference>
<dbReference type="InterPro" id="IPR006016">
    <property type="entry name" value="UspA"/>
</dbReference>
<protein>
    <submittedName>
        <fullName evidence="4">Universal stress protein</fullName>
    </submittedName>
</protein>
<feature type="domain" description="UspA" evidence="2">
    <location>
        <begin position="1"/>
        <end position="133"/>
    </location>
</feature>
<reference evidence="4 5" key="1">
    <citation type="journal article" date="2019" name="Nat. Commun.">
        <title>A new type of DNA phosphorothioation-based antiviral system in archaea.</title>
        <authorList>
            <person name="Xiong L."/>
            <person name="Liu S."/>
            <person name="Chen S."/>
            <person name="Xiao Y."/>
            <person name="Zhu B."/>
            <person name="Gao Y."/>
            <person name="Zhang Y."/>
            <person name="Chen B."/>
            <person name="Luo J."/>
            <person name="Deng Z."/>
            <person name="Chen X."/>
            <person name="Wang L."/>
            <person name="Chen S."/>
        </authorList>
    </citation>
    <scope>NUCLEOTIDE SEQUENCE [LARGE SCALE GENOMIC DNA]</scope>
    <source>
        <strain evidence="4 5">JCM 10635</strain>
        <plasmid evidence="4 5">unnamed1</plasmid>
    </source>
</reference>
<dbReference type="SUPFAM" id="SSF52402">
    <property type="entry name" value="Adenine nucleotide alpha hydrolases-like"/>
    <property type="match status" value="1"/>
</dbReference>
<accession>A0A4D6HRM3</accession>
<dbReference type="PANTHER" id="PTHR46268">
    <property type="entry name" value="STRESS RESPONSE PROTEIN NHAX"/>
    <property type="match status" value="1"/>
</dbReference>
<organism evidence="4 5">
    <name type="scientific">Natronorubrum bangense</name>
    <dbReference type="NCBI Taxonomy" id="61858"/>
    <lineage>
        <taxon>Archaea</taxon>
        <taxon>Methanobacteriati</taxon>
        <taxon>Methanobacteriota</taxon>
        <taxon>Stenosarchaea group</taxon>
        <taxon>Halobacteria</taxon>
        <taxon>Halobacteriales</taxon>
        <taxon>Natrialbaceae</taxon>
        <taxon>Natronorubrum</taxon>
    </lineage>
</organism>
<dbReference type="AlphaFoldDB" id="A0A4D6HRM3"/>
<proteinExistence type="inferred from homology"/>
<dbReference type="KEGG" id="nbg:DV706_01815"/>
<dbReference type="RefSeq" id="WP_006068034.1">
    <property type="nucleotide sequence ID" value="NZ_CP031305.1"/>
</dbReference>
<gene>
    <name evidence="3" type="ORF">DV706_01815</name>
    <name evidence="4" type="ORF">DV706_19445</name>
</gene>
<evidence type="ECO:0000313" key="5">
    <source>
        <dbReference type="Proteomes" id="UP000296822"/>
    </source>
</evidence>
<evidence type="ECO:0000256" key="1">
    <source>
        <dbReference type="ARBA" id="ARBA00008791"/>
    </source>
</evidence>
<name>A0A4D6HRM3_9EURY</name>
<evidence type="ECO:0000259" key="2">
    <source>
        <dbReference type="Pfam" id="PF00582"/>
    </source>
</evidence>
<dbReference type="InterPro" id="IPR014729">
    <property type="entry name" value="Rossmann-like_a/b/a_fold"/>
</dbReference>
<dbReference type="Pfam" id="PF00582">
    <property type="entry name" value="Usp"/>
    <property type="match status" value="1"/>
</dbReference>
<sequence length="136" mass="14877">MYEHILIPTDGSENVAQAIDNGIAIADEFGATVHALSVVPYVVTRDRLRHDPEAEAERAVEAVEQRCNEEGVDVSTEVRKGNPPEEVLAYSEDHDIDVIIMGTHGRSGLEHAIIGSVAERVVRRSSIPVLTVRPED</sequence>
<dbReference type="GeneID" id="39853457"/>
<geneLocation type="plasmid" evidence="4">
    <name>unnamed1</name>
</geneLocation>
<dbReference type="CDD" id="cd00293">
    <property type="entry name" value="USP-like"/>
    <property type="match status" value="1"/>
</dbReference>
<evidence type="ECO:0000313" key="3">
    <source>
        <dbReference type="EMBL" id="QCC53326.1"/>
    </source>
</evidence>
<dbReference type="PANTHER" id="PTHR46268:SF6">
    <property type="entry name" value="UNIVERSAL STRESS PROTEIN UP12"/>
    <property type="match status" value="1"/>
</dbReference>
<dbReference type="Gene3D" id="3.40.50.620">
    <property type="entry name" value="HUPs"/>
    <property type="match status" value="1"/>
</dbReference>
<dbReference type="EMBL" id="CP031305">
    <property type="protein sequence ID" value="QCC53326.1"/>
    <property type="molecule type" value="Genomic_DNA"/>
</dbReference>